<evidence type="ECO:0000256" key="4">
    <source>
        <dbReference type="SAM" id="SignalP"/>
    </source>
</evidence>
<name>A0A0P0L504_PHOVU</name>
<organism evidence="6 7">
    <name type="scientific">Phocaeicola vulgatus</name>
    <name type="common">Bacteroides vulgatus</name>
    <dbReference type="NCBI Taxonomy" id="821"/>
    <lineage>
        <taxon>Bacteria</taxon>
        <taxon>Pseudomonadati</taxon>
        <taxon>Bacteroidota</taxon>
        <taxon>Bacteroidia</taxon>
        <taxon>Bacteroidales</taxon>
        <taxon>Bacteroidaceae</taxon>
        <taxon>Phocaeicola</taxon>
    </lineage>
</organism>
<dbReference type="PATRIC" id="fig|821.40.peg.615"/>
<dbReference type="GO" id="GO:0000224">
    <property type="term" value="F:peptide-N4-(N-acetyl-beta-glucosaminyl)asparagine amidase activity"/>
    <property type="evidence" value="ECO:0007669"/>
    <property type="project" value="TreeGrafter"/>
</dbReference>
<dbReference type="InterPro" id="IPR014718">
    <property type="entry name" value="GH-type_carb-bd"/>
</dbReference>
<proteinExistence type="predicted"/>
<evidence type="ECO:0000313" key="6">
    <source>
        <dbReference type="EMBL" id="ALK83145.1"/>
    </source>
</evidence>
<evidence type="ECO:0000313" key="7">
    <source>
        <dbReference type="Proteomes" id="UP000061587"/>
    </source>
</evidence>
<keyword evidence="4" id="KW-0732">Signal</keyword>
<dbReference type="Pfam" id="PF17678">
    <property type="entry name" value="Glyco_hydro_92N"/>
    <property type="match status" value="1"/>
</dbReference>
<reference evidence="6 7" key="2">
    <citation type="journal article" date="2016" name="Genome Biol. Evol.">
        <title>Extensive mobilome-driven genome diversification in mouse gut-associated Bacteroides vulgatus mpk.</title>
        <authorList>
            <person name="Lange A."/>
            <person name="Beier S."/>
            <person name="Steimle A."/>
            <person name="Autenrieth I.B."/>
            <person name="Huson D.H."/>
            <person name="Frick J.S."/>
        </authorList>
    </citation>
    <scope>NUCLEOTIDE SEQUENCE [LARGE SCALE GENOMIC DNA]</scope>
    <source>
        <strain evidence="7">mpk</strain>
    </source>
</reference>
<comment type="cofactor">
    <cofactor evidence="1">
        <name>Ca(2+)</name>
        <dbReference type="ChEBI" id="CHEBI:29108"/>
    </cofactor>
</comment>
<dbReference type="Proteomes" id="UP000061587">
    <property type="component" value="Chromosome"/>
</dbReference>
<feature type="chain" id="PRO_5006049981" evidence="4">
    <location>
        <begin position="27"/>
        <end position="294"/>
    </location>
</feature>
<dbReference type="GO" id="GO:0030246">
    <property type="term" value="F:carbohydrate binding"/>
    <property type="evidence" value="ECO:0007669"/>
    <property type="project" value="InterPro"/>
</dbReference>
<dbReference type="GO" id="GO:0006516">
    <property type="term" value="P:glycoprotein catabolic process"/>
    <property type="evidence" value="ECO:0007669"/>
    <property type="project" value="TreeGrafter"/>
</dbReference>
<gene>
    <name evidence="6" type="ORF">BvMPK_0517</name>
</gene>
<dbReference type="AlphaFoldDB" id="A0A0P0L504"/>
<dbReference type="PANTHER" id="PTHR12143:SF39">
    <property type="entry name" value="SECRETED PROTEIN"/>
    <property type="match status" value="1"/>
</dbReference>
<comment type="subunit">
    <text evidence="2">Monomer.</text>
</comment>
<evidence type="ECO:0000259" key="5">
    <source>
        <dbReference type="Pfam" id="PF17678"/>
    </source>
</evidence>
<dbReference type="InterPro" id="IPR041371">
    <property type="entry name" value="GH92_N"/>
</dbReference>
<dbReference type="Gene3D" id="2.70.98.10">
    <property type="match status" value="1"/>
</dbReference>
<feature type="signal peptide" evidence="4">
    <location>
        <begin position="1"/>
        <end position="26"/>
    </location>
</feature>
<reference evidence="7" key="1">
    <citation type="submission" date="2015-10" db="EMBL/GenBank/DDBJ databases">
        <title>Extensive mobilome-driven genome diversification in gut-associated Bacteroides vulgatus mpk.</title>
        <authorList>
            <person name="Beier S."/>
            <person name="Lange A."/>
            <person name="Huson D.H."/>
            <person name="Frick J.-S."/>
            <person name="Autenrieth I.B."/>
        </authorList>
    </citation>
    <scope>NUCLEOTIDE SEQUENCE [LARGE SCALE GENOMIC DNA]</scope>
    <source>
        <strain evidence="7">mpk</strain>
    </source>
</reference>
<protein>
    <submittedName>
        <fullName evidence="6">Alpha-1 2-Mannosidase</fullName>
    </submittedName>
</protein>
<dbReference type="PANTHER" id="PTHR12143">
    <property type="entry name" value="PEPTIDE N-GLYCANASE PNGASE -RELATED"/>
    <property type="match status" value="1"/>
</dbReference>
<evidence type="ECO:0000256" key="1">
    <source>
        <dbReference type="ARBA" id="ARBA00001913"/>
    </source>
</evidence>
<dbReference type="GO" id="GO:0005829">
    <property type="term" value="C:cytosol"/>
    <property type="evidence" value="ECO:0007669"/>
    <property type="project" value="TreeGrafter"/>
</dbReference>
<accession>A0A0P0L504</accession>
<keyword evidence="3" id="KW-0106">Calcium</keyword>
<sequence length="294" mass="33052">MKLKSMMKRFANLLAVFILSVNCISAQNLTRWVNPFIGTGAVQSSLSGNNYPGATVPFGMVQLSPDTREAPDWAQASGYDYNDSIIYGFSHTRLSGTGASDFIDILLFPTMSDKRKSSFTHQNEQARPGYYQVLLTDEKIQAELTASVHVGVHRYIYSDGGQLKLWLDLDHSANKESWNRRIIQSQIRVVSPTVVEGYRVITGWAKLRKIYFHLEFSQPILSSQLHDGNRRYENTPVINGTELCGLFCFDKKWNNELICKVALSSVSIENARLNMAAEVPGWNFEHIAFAAEAS</sequence>
<evidence type="ECO:0000256" key="2">
    <source>
        <dbReference type="ARBA" id="ARBA00011245"/>
    </source>
</evidence>
<feature type="domain" description="Glycosyl hydrolase family 92 N-terminal" evidence="5">
    <location>
        <begin position="32"/>
        <end position="264"/>
    </location>
</feature>
<dbReference type="EMBL" id="CP013020">
    <property type="protein sequence ID" value="ALK83145.1"/>
    <property type="molecule type" value="Genomic_DNA"/>
</dbReference>
<evidence type="ECO:0000256" key="3">
    <source>
        <dbReference type="ARBA" id="ARBA00022837"/>
    </source>
</evidence>
<dbReference type="InterPro" id="IPR050883">
    <property type="entry name" value="PNGase"/>
</dbReference>